<protein>
    <recommendedName>
        <fullName evidence="6">NAD kinase</fullName>
        <ecNumber evidence="6">2.7.1.23</ecNumber>
    </recommendedName>
    <alternativeName>
        <fullName evidence="6">ATP-dependent NAD kinase</fullName>
    </alternativeName>
</protein>
<dbReference type="SUPFAM" id="SSF111331">
    <property type="entry name" value="NAD kinase/diacylglycerol kinase-like"/>
    <property type="match status" value="1"/>
</dbReference>
<evidence type="ECO:0000256" key="4">
    <source>
        <dbReference type="ARBA" id="ARBA00023027"/>
    </source>
</evidence>
<dbReference type="EMBL" id="JAFREP010000004">
    <property type="protein sequence ID" value="MBO1317836.1"/>
    <property type="molecule type" value="Genomic_DNA"/>
</dbReference>
<feature type="binding site" evidence="6">
    <location>
        <begin position="69"/>
        <end position="70"/>
    </location>
    <ligand>
        <name>NAD(+)</name>
        <dbReference type="ChEBI" id="CHEBI:57540"/>
    </ligand>
</feature>
<name>A0A8J7Q4T5_9BACT</name>
<dbReference type="PANTHER" id="PTHR20275:SF0">
    <property type="entry name" value="NAD KINASE"/>
    <property type="match status" value="1"/>
</dbReference>
<dbReference type="EC" id="2.7.1.23" evidence="6"/>
<comment type="similarity">
    <text evidence="6">Belongs to the NAD kinase family.</text>
</comment>
<accession>A0A8J7Q4T5</accession>
<dbReference type="GO" id="GO:0006741">
    <property type="term" value="P:NADP+ biosynthetic process"/>
    <property type="evidence" value="ECO:0007669"/>
    <property type="project" value="UniProtKB-UniRule"/>
</dbReference>
<dbReference type="GO" id="GO:0051287">
    <property type="term" value="F:NAD binding"/>
    <property type="evidence" value="ECO:0007669"/>
    <property type="project" value="UniProtKB-ARBA"/>
</dbReference>
<reference evidence="7" key="1">
    <citation type="submission" date="2021-03" db="EMBL/GenBank/DDBJ databases">
        <authorList>
            <person name="Wang G."/>
        </authorList>
    </citation>
    <scope>NUCLEOTIDE SEQUENCE</scope>
    <source>
        <strain evidence="7">KCTC 12899</strain>
    </source>
</reference>
<keyword evidence="6" id="KW-0547">Nucleotide-binding</keyword>
<dbReference type="Proteomes" id="UP000664417">
    <property type="component" value="Unassembled WGS sequence"/>
</dbReference>
<comment type="catalytic activity">
    <reaction evidence="5 6">
        <text>NAD(+) + ATP = ADP + NADP(+) + H(+)</text>
        <dbReference type="Rhea" id="RHEA:18629"/>
        <dbReference type="ChEBI" id="CHEBI:15378"/>
        <dbReference type="ChEBI" id="CHEBI:30616"/>
        <dbReference type="ChEBI" id="CHEBI:57540"/>
        <dbReference type="ChEBI" id="CHEBI:58349"/>
        <dbReference type="ChEBI" id="CHEBI:456216"/>
        <dbReference type="EC" id="2.7.1.23"/>
    </reaction>
</comment>
<dbReference type="RefSeq" id="WP_207857307.1">
    <property type="nucleotide sequence ID" value="NZ_JAFREP010000004.1"/>
</dbReference>
<keyword evidence="6" id="KW-0067">ATP-binding</keyword>
<comment type="cofactor">
    <cofactor evidence="6">
        <name>a divalent metal cation</name>
        <dbReference type="ChEBI" id="CHEBI:60240"/>
    </cofactor>
</comment>
<dbReference type="GO" id="GO:0003951">
    <property type="term" value="F:NAD+ kinase activity"/>
    <property type="evidence" value="ECO:0007669"/>
    <property type="project" value="UniProtKB-UniRule"/>
</dbReference>
<dbReference type="GO" id="GO:0046872">
    <property type="term" value="F:metal ion binding"/>
    <property type="evidence" value="ECO:0007669"/>
    <property type="project" value="UniProtKB-UniRule"/>
</dbReference>
<dbReference type="InterPro" id="IPR002504">
    <property type="entry name" value="NADK"/>
</dbReference>
<dbReference type="Gene3D" id="2.60.200.30">
    <property type="entry name" value="Probable inorganic polyphosphate/atp-NAD kinase, domain 2"/>
    <property type="match status" value="1"/>
</dbReference>
<gene>
    <name evidence="6" type="primary">nadK</name>
    <name evidence="7" type="ORF">J3U88_05135</name>
</gene>
<dbReference type="InterPro" id="IPR017437">
    <property type="entry name" value="ATP-NAD_kinase_PpnK-typ_C"/>
</dbReference>
<evidence type="ECO:0000313" key="7">
    <source>
        <dbReference type="EMBL" id="MBO1317836.1"/>
    </source>
</evidence>
<feature type="binding site" evidence="6">
    <location>
        <position position="209"/>
    </location>
    <ligand>
        <name>NAD(+)</name>
        <dbReference type="ChEBI" id="CHEBI:57540"/>
    </ligand>
</feature>
<evidence type="ECO:0000256" key="5">
    <source>
        <dbReference type="ARBA" id="ARBA00047925"/>
    </source>
</evidence>
<keyword evidence="3 6" id="KW-0521">NADP</keyword>
<keyword evidence="8" id="KW-1185">Reference proteome</keyword>
<dbReference type="HAMAP" id="MF_00361">
    <property type="entry name" value="NAD_kinase"/>
    <property type="match status" value="1"/>
</dbReference>
<feature type="binding site" evidence="6">
    <location>
        <position position="74"/>
    </location>
    <ligand>
        <name>NAD(+)</name>
        <dbReference type="ChEBI" id="CHEBI:57540"/>
    </ligand>
</feature>
<keyword evidence="2 6" id="KW-0418">Kinase</keyword>
<evidence type="ECO:0000256" key="3">
    <source>
        <dbReference type="ARBA" id="ARBA00022857"/>
    </source>
</evidence>
<feature type="binding site" evidence="6">
    <location>
        <position position="246"/>
    </location>
    <ligand>
        <name>NAD(+)</name>
        <dbReference type="ChEBI" id="CHEBI:57540"/>
    </ligand>
</feature>
<organism evidence="7 8">
    <name type="scientific">Acanthopleuribacter pedis</name>
    <dbReference type="NCBI Taxonomy" id="442870"/>
    <lineage>
        <taxon>Bacteria</taxon>
        <taxon>Pseudomonadati</taxon>
        <taxon>Acidobacteriota</taxon>
        <taxon>Holophagae</taxon>
        <taxon>Acanthopleuribacterales</taxon>
        <taxon>Acanthopleuribacteraceae</taxon>
        <taxon>Acanthopleuribacter</taxon>
    </lineage>
</organism>
<evidence type="ECO:0000313" key="8">
    <source>
        <dbReference type="Proteomes" id="UP000664417"/>
    </source>
</evidence>
<feature type="active site" description="Proton acceptor" evidence="6">
    <location>
        <position position="69"/>
    </location>
</feature>
<dbReference type="AlphaFoldDB" id="A0A8J7Q4T5"/>
<comment type="function">
    <text evidence="6">Involved in the regulation of the intracellular balance of NAD and NADP, and is a key enzyme in the biosynthesis of NADP. Catalyzes specifically the phosphorylation on 2'-hydroxyl of the adenosine moiety of NAD to yield NADP.</text>
</comment>
<dbReference type="GO" id="GO:0005524">
    <property type="term" value="F:ATP binding"/>
    <property type="evidence" value="ECO:0007669"/>
    <property type="project" value="UniProtKB-KW"/>
</dbReference>
<sequence length="288" mass="31991">MLGGFKVRKCVVLADPRDPVKARVIQKAMEEITPAMERHGIEVESMIGYAVEFIRPSEDTDLFLVLGGDGTMIHFAARLSNWDIPFYGLNYGNVGFMMNGTRGDLERHARNIAEGTFIMWEFPVLHVRSLDLHGTIHEGFGLNDIYLQRMTPQSCKVNITIASDSLNINPVLCDGVIVSTPLGSTAYSFNVTGMIAAIHAPVISLTPVAASRTCPISSMVLPEDTFIKFDILEPEKRRVQVVTDGQSHGGLIEAEVRVSKHRVRLCFEKEYSDNLPIRFINKACVSPR</sequence>
<comment type="caution">
    <text evidence="7">The sequence shown here is derived from an EMBL/GenBank/DDBJ whole genome shotgun (WGS) entry which is preliminary data.</text>
</comment>
<comment type="subcellular location">
    <subcellularLocation>
        <location evidence="6">Cytoplasm</location>
    </subcellularLocation>
</comment>
<keyword evidence="4 6" id="KW-0520">NAD</keyword>
<feature type="binding site" evidence="6">
    <location>
        <begin position="143"/>
        <end position="144"/>
    </location>
    <ligand>
        <name>NAD(+)</name>
        <dbReference type="ChEBI" id="CHEBI:57540"/>
    </ligand>
</feature>
<feature type="binding site" evidence="6">
    <location>
        <position position="182"/>
    </location>
    <ligand>
        <name>NAD(+)</name>
        <dbReference type="ChEBI" id="CHEBI:57540"/>
    </ligand>
</feature>
<dbReference type="Pfam" id="PF20143">
    <property type="entry name" value="NAD_kinase_C"/>
    <property type="match status" value="1"/>
</dbReference>
<keyword evidence="1 6" id="KW-0808">Transferase</keyword>
<feature type="binding site" evidence="6">
    <location>
        <position position="174"/>
    </location>
    <ligand>
        <name>NAD(+)</name>
        <dbReference type="ChEBI" id="CHEBI:57540"/>
    </ligand>
</feature>
<evidence type="ECO:0000256" key="1">
    <source>
        <dbReference type="ARBA" id="ARBA00022679"/>
    </source>
</evidence>
<comment type="caution">
    <text evidence="6">Lacks conserved residue(s) required for the propagation of feature annotation.</text>
</comment>
<dbReference type="InterPro" id="IPR016064">
    <property type="entry name" value="NAD/diacylglycerol_kinase_sf"/>
</dbReference>
<dbReference type="Gene3D" id="3.40.50.10330">
    <property type="entry name" value="Probable inorganic polyphosphate/atp-NAD kinase, domain 1"/>
    <property type="match status" value="1"/>
</dbReference>
<dbReference type="Pfam" id="PF01513">
    <property type="entry name" value="NAD_kinase"/>
    <property type="match status" value="1"/>
</dbReference>
<proteinExistence type="inferred from homology"/>
<dbReference type="GO" id="GO:0019674">
    <property type="term" value="P:NAD+ metabolic process"/>
    <property type="evidence" value="ECO:0007669"/>
    <property type="project" value="InterPro"/>
</dbReference>
<dbReference type="GO" id="GO:0005737">
    <property type="term" value="C:cytoplasm"/>
    <property type="evidence" value="ECO:0007669"/>
    <property type="project" value="UniProtKB-SubCell"/>
</dbReference>
<evidence type="ECO:0000256" key="2">
    <source>
        <dbReference type="ARBA" id="ARBA00022777"/>
    </source>
</evidence>
<dbReference type="PANTHER" id="PTHR20275">
    <property type="entry name" value="NAD KINASE"/>
    <property type="match status" value="1"/>
</dbReference>
<dbReference type="InterPro" id="IPR017438">
    <property type="entry name" value="ATP-NAD_kinase_N"/>
</dbReference>
<evidence type="ECO:0000256" key="6">
    <source>
        <dbReference type="HAMAP-Rule" id="MF_00361"/>
    </source>
</evidence>
<keyword evidence="6" id="KW-0963">Cytoplasm</keyword>